<dbReference type="AlphaFoldDB" id="A0A392Q1P2"/>
<feature type="non-terminal residue" evidence="1">
    <location>
        <position position="1"/>
    </location>
</feature>
<sequence length="55" mass="6603">FFSDYTNLKILVNSSFVVDFGRNYNWLLVMRYRLDGNKSLDNDVVHYVVLYPFSF</sequence>
<organism evidence="1 2">
    <name type="scientific">Trifolium medium</name>
    <dbReference type="NCBI Taxonomy" id="97028"/>
    <lineage>
        <taxon>Eukaryota</taxon>
        <taxon>Viridiplantae</taxon>
        <taxon>Streptophyta</taxon>
        <taxon>Embryophyta</taxon>
        <taxon>Tracheophyta</taxon>
        <taxon>Spermatophyta</taxon>
        <taxon>Magnoliopsida</taxon>
        <taxon>eudicotyledons</taxon>
        <taxon>Gunneridae</taxon>
        <taxon>Pentapetalae</taxon>
        <taxon>rosids</taxon>
        <taxon>fabids</taxon>
        <taxon>Fabales</taxon>
        <taxon>Fabaceae</taxon>
        <taxon>Papilionoideae</taxon>
        <taxon>50 kb inversion clade</taxon>
        <taxon>NPAAA clade</taxon>
        <taxon>Hologalegina</taxon>
        <taxon>IRL clade</taxon>
        <taxon>Trifolieae</taxon>
        <taxon>Trifolium</taxon>
    </lineage>
</organism>
<name>A0A392Q1P2_9FABA</name>
<reference evidence="1 2" key="1">
    <citation type="journal article" date="2018" name="Front. Plant Sci.">
        <title>Red Clover (Trifolium pratense) and Zigzag Clover (T. medium) - A Picture of Genomic Similarities and Differences.</title>
        <authorList>
            <person name="Dluhosova J."/>
            <person name="Istvanek J."/>
            <person name="Nedelnik J."/>
            <person name="Repkova J."/>
        </authorList>
    </citation>
    <scope>NUCLEOTIDE SEQUENCE [LARGE SCALE GENOMIC DNA]</scope>
    <source>
        <strain evidence="2">cv. 10/8</strain>
        <tissue evidence="1">Leaf</tissue>
    </source>
</reference>
<accession>A0A392Q1P2</accession>
<comment type="caution">
    <text evidence="1">The sequence shown here is derived from an EMBL/GenBank/DDBJ whole genome shotgun (WGS) entry which is preliminary data.</text>
</comment>
<evidence type="ECO:0000313" key="2">
    <source>
        <dbReference type="Proteomes" id="UP000265520"/>
    </source>
</evidence>
<protein>
    <submittedName>
        <fullName evidence="1">Uncharacterized protein</fullName>
    </submittedName>
</protein>
<proteinExistence type="predicted"/>
<dbReference type="EMBL" id="LXQA010108139">
    <property type="protein sequence ID" value="MCI18024.1"/>
    <property type="molecule type" value="Genomic_DNA"/>
</dbReference>
<evidence type="ECO:0000313" key="1">
    <source>
        <dbReference type="EMBL" id="MCI18024.1"/>
    </source>
</evidence>
<dbReference type="Proteomes" id="UP000265520">
    <property type="component" value="Unassembled WGS sequence"/>
</dbReference>
<keyword evidence="2" id="KW-1185">Reference proteome</keyword>